<dbReference type="Proteomes" id="UP000612956">
    <property type="component" value="Unassembled WGS sequence"/>
</dbReference>
<accession>A0A917QRF6</accession>
<sequence>MSAESTRSGEFVLAGTDQRVLAHHMAFYGLGDILDAFNDDTITLRWTNGKPSIVGATISAESVESAVRQHLSQSERWTTHASGSEQRGTMSPRLSAFKTDEAWVLHQHNREEVLDDLTDASAWDDLRYLAALGEPSYWRFTPKRELLQDAGASKFEMQPRNRGSEFVGNRLRRLNERLPARKQGQIAAGIAGQLVIDELDGKPNGVTATGLTTPGVFDNALAWCALWGIGQFPLALHAGKNAVTSGHLAGQQRKEWFYVPVWEGPWRMARLRSVLASAQLHDAAVAGIPELDIDDLGRSTARSWLRARGIVGIVRFPIARFGSENAPERRALYGDPIAL</sequence>
<feature type="region of interest" description="Disordered" evidence="1">
    <location>
        <begin position="71"/>
        <end position="91"/>
    </location>
</feature>
<evidence type="ECO:0000256" key="1">
    <source>
        <dbReference type="SAM" id="MobiDB-lite"/>
    </source>
</evidence>
<proteinExistence type="predicted"/>
<protein>
    <submittedName>
        <fullName evidence="2">Uncharacterized protein</fullName>
    </submittedName>
</protein>
<evidence type="ECO:0000313" key="2">
    <source>
        <dbReference type="EMBL" id="GGK64905.1"/>
    </source>
</evidence>
<feature type="compositionally biased region" description="Polar residues" evidence="1">
    <location>
        <begin position="71"/>
        <end position="89"/>
    </location>
</feature>
<dbReference type="RefSeq" id="WP_188830681.1">
    <property type="nucleotide sequence ID" value="NZ_BMMW01000004.1"/>
</dbReference>
<comment type="caution">
    <text evidence="2">The sequence shown here is derived from an EMBL/GenBank/DDBJ whole genome shotgun (WGS) entry which is preliminary data.</text>
</comment>
<name>A0A917QRF6_9NOCA</name>
<gene>
    <name evidence="2" type="ORF">GCM10011591_41460</name>
</gene>
<organism evidence="2 3">
    <name type="scientific">Nocardia camponoti</name>
    <dbReference type="NCBI Taxonomy" id="1616106"/>
    <lineage>
        <taxon>Bacteria</taxon>
        <taxon>Bacillati</taxon>
        <taxon>Actinomycetota</taxon>
        <taxon>Actinomycetes</taxon>
        <taxon>Mycobacteriales</taxon>
        <taxon>Nocardiaceae</taxon>
        <taxon>Nocardia</taxon>
    </lineage>
</organism>
<dbReference type="EMBL" id="BMMW01000004">
    <property type="protein sequence ID" value="GGK64905.1"/>
    <property type="molecule type" value="Genomic_DNA"/>
</dbReference>
<dbReference type="AlphaFoldDB" id="A0A917QRF6"/>
<reference evidence="2" key="2">
    <citation type="submission" date="2020-09" db="EMBL/GenBank/DDBJ databases">
        <authorList>
            <person name="Sun Q."/>
            <person name="Zhou Y."/>
        </authorList>
    </citation>
    <scope>NUCLEOTIDE SEQUENCE</scope>
    <source>
        <strain evidence="2">CGMCC 4.7278</strain>
    </source>
</reference>
<reference evidence="2" key="1">
    <citation type="journal article" date="2014" name="Int. J. Syst. Evol. Microbiol.">
        <title>Complete genome sequence of Corynebacterium casei LMG S-19264T (=DSM 44701T), isolated from a smear-ripened cheese.</title>
        <authorList>
            <consortium name="US DOE Joint Genome Institute (JGI-PGF)"/>
            <person name="Walter F."/>
            <person name="Albersmeier A."/>
            <person name="Kalinowski J."/>
            <person name="Ruckert C."/>
        </authorList>
    </citation>
    <scope>NUCLEOTIDE SEQUENCE</scope>
    <source>
        <strain evidence="2">CGMCC 4.7278</strain>
    </source>
</reference>
<keyword evidence="3" id="KW-1185">Reference proteome</keyword>
<evidence type="ECO:0000313" key="3">
    <source>
        <dbReference type="Proteomes" id="UP000612956"/>
    </source>
</evidence>